<comment type="caution">
    <text evidence="1">The sequence shown here is derived from an EMBL/GenBank/DDBJ whole genome shotgun (WGS) entry which is preliminary data.</text>
</comment>
<accession>A0A5N8XAK8</accession>
<reference evidence="1 2" key="1">
    <citation type="submission" date="2019-07" db="EMBL/GenBank/DDBJ databases">
        <title>New species of Amycolatopsis and Streptomyces.</title>
        <authorList>
            <person name="Duangmal K."/>
            <person name="Teo W.F.A."/>
            <person name="Lipun K."/>
        </authorList>
    </citation>
    <scope>NUCLEOTIDE SEQUENCE [LARGE SCALE GENOMIC DNA]</scope>
    <source>
        <strain evidence="1 2">NBRC 106415</strain>
    </source>
</reference>
<dbReference type="OrthoDB" id="5124141at2"/>
<dbReference type="EMBL" id="VJZC01000018">
    <property type="protein sequence ID" value="MPY56540.1"/>
    <property type="molecule type" value="Genomic_DNA"/>
</dbReference>
<evidence type="ECO:0000313" key="1">
    <source>
        <dbReference type="EMBL" id="MPY56540.1"/>
    </source>
</evidence>
<gene>
    <name evidence="1" type="ORF">FNH08_04945</name>
</gene>
<evidence type="ECO:0000313" key="2">
    <source>
        <dbReference type="Proteomes" id="UP000400924"/>
    </source>
</evidence>
<dbReference type="Proteomes" id="UP000400924">
    <property type="component" value="Unassembled WGS sequence"/>
</dbReference>
<sequence>MQQAGARAANRPVLGLDVDGVVVLTEPFATAVTEHRVSAWGRWGRIVSVPATAPAIIGRLARDFEIVWVSAWGHNAHTALREALGLPDVPWRFLPVQFGKARAVAAYAGDRPWALVHDGLDDEPSESGTVVRVDPRRGLDQVDAEKLVEAVHGLPYREIHRRGSRP</sequence>
<protein>
    <submittedName>
        <fullName evidence="1">Uncharacterized protein</fullName>
    </submittedName>
</protein>
<name>A0A5N8XAK8_9ACTN</name>
<dbReference type="RefSeq" id="WP_152770007.1">
    <property type="nucleotide sequence ID" value="NZ_VJZC01000018.1"/>
</dbReference>
<organism evidence="1 2">
    <name type="scientific">Streptomyces spongiae</name>
    <dbReference type="NCBI Taxonomy" id="565072"/>
    <lineage>
        <taxon>Bacteria</taxon>
        <taxon>Bacillati</taxon>
        <taxon>Actinomycetota</taxon>
        <taxon>Actinomycetes</taxon>
        <taxon>Kitasatosporales</taxon>
        <taxon>Streptomycetaceae</taxon>
        <taxon>Streptomyces</taxon>
    </lineage>
</organism>
<dbReference type="AlphaFoldDB" id="A0A5N8XAK8"/>
<keyword evidence="2" id="KW-1185">Reference proteome</keyword>
<proteinExistence type="predicted"/>